<evidence type="ECO:0000313" key="3">
    <source>
        <dbReference type="EMBL" id="MBB4072227.1"/>
    </source>
</evidence>
<protein>
    <recommendedName>
        <fullName evidence="5">DUF3097 domain-containing protein</fullName>
    </recommendedName>
</protein>
<reference evidence="3" key="1">
    <citation type="submission" date="2020-08" db="EMBL/GenBank/DDBJ databases">
        <title>Sequencing the genomes of 1000 actinobacteria strains.</title>
        <authorList>
            <person name="Klenk H.-P."/>
        </authorList>
    </citation>
    <scope>NUCLEOTIDE SEQUENCE [LARGE SCALE GENOMIC DNA]</scope>
    <source>
        <strain evidence="3">DSM 27064</strain>
    </source>
</reference>
<evidence type="ECO:0000313" key="4">
    <source>
        <dbReference type="Proteomes" id="UP000571183"/>
    </source>
</evidence>
<proteinExistence type="predicted"/>
<gene>
    <name evidence="3" type="ORF">F5897_001557</name>
</gene>
<dbReference type="Pfam" id="PF22845">
    <property type="entry name" value="DUF3097_N"/>
    <property type="match status" value="1"/>
</dbReference>
<sequence>MFFNLPCTTECWDRYLERLGIVVGMWFDRYEVDPLTQPRTSGVQREVVTLRRGLVVEHTQSEFCGAVVAANHSTVQLEDYHGLVRSFPLQDSFMIDGKPTTLQLPERVQQRARTASGSFAAAASRAKVARASRIFVEGRHDAELLEAVWGDDLREAAVVVELLDGADHLATVLADFAPTAERRAGVLLDHLVSGSKETRLLETAIRPEWRDYVRVAGHPYVDVWQAVKPQRLGLAEWPVIPRSVEFKRGILQHLGWPAAEHSDVAAGWQRILSRVRDYRDLEPALVGPVESLIDFVTVGV</sequence>
<dbReference type="InterPro" id="IPR053883">
    <property type="entry name" value="DUF3097_N"/>
</dbReference>
<name>A0A840DQ26_9MICO</name>
<evidence type="ECO:0008006" key="5">
    <source>
        <dbReference type="Google" id="ProtNLM"/>
    </source>
</evidence>
<accession>A0A840DQ26</accession>
<dbReference type="Pfam" id="PF11296">
    <property type="entry name" value="DUF3097_C"/>
    <property type="match status" value="1"/>
</dbReference>
<dbReference type="AlphaFoldDB" id="A0A840DQ26"/>
<feature type="domain" description="DUF3097" evidence="2">
    <location>
        <begin position="48"/>
        <end position="104"/>
    </location>
</feature>
<dbReference type="Proteomes" id="UP000571183">
    <property type="component" value="Unassembled WGS sequence"/>
</dbReference>
<evidence type="ECO:0000259" key="2">
    <source>
        <dbReference type="Pfam" id="PF22845"/>
    </source>
</evidence>
<comment type="caution">
    <text evidence="3">The sequence shown here is derived from an EMBL/GenBank/DDBJ whole genome shotgun (WGS) entry which is preliminary data.</text>
</comment>
<organism evidence="3 4">
    <name type="scientific">Canibacter oris</name>
    <dbReference type="NCBI Taxonomy" id="1365628"/>
    <lineage>
        <taxon>Bacteria</taxon>
        <taxon>Bacillati</taxon>
        <taxon>Actinomycetota</taxon>
        <taxon>Actinomycetes</taxon>
        <taxon>Micrococcales</taxon>
        <taxon>Microbacteriaceae</taxon>
        <taxon>Canibacter</taxon>
    </lineage>
</organism>
<dbReference type="InterPro" id="IPR021447">
    <property type="entry name" value="DUF3097_C"/>
</dbReference>
<evidence type="ECO:0000259" key="1">
    <source>
        <dbReference type="Pfam" id="PF11296"/>
    </source>
</evidence>
<feature type="domain" description="DUF3097" evidence="1">
    <location>
        <begin position="132"/>
        <end position="297"/>
    </location>
</feature>
<keyword evidence="4" id="KW-1185">Reference proteome</keyword>
<dbReference type="EMBL" id="JACIFD010000022">
    <property type="protein sequence ID" value="MBB4072227.1"/>
    <property type="molecule type" value="Genomic_DNA"/>
</dbReference>